<dbReference type="InterPro" id="IPR050266">
    <property type="entry name" value="AB_hydrolase_sf"/>
</dbReference>
<dbReference type="GO" id="GO:0016787">
    <property type="term" value="F:hydrolase activity"/>
    <property type="evidence" value="ECO:0007669"/>
    <property type="project" value="UniProtKB-KW"/>
</dbReference>
<dbReference type="AlphaFoldDB" id="A0A1X0D0K9"/>
<gene>
    <name evidence="1" type="ORF">BST26_18435</name>
</gene>
<evidence type="ECO:0000313" key="2">
    <source>
        <dbReference type="Proteomes" id="UP000192801"/>
    </source>
</evidence>
<dbReference type="InterPro" id="IPR029058">
    <property type="entry name" value="AB_hydrolase_fold"/>
</dbReference>
<comment type="caution">
    <text evidence="1">The sequence shown here is derived from an EMBL/GenBank/DDBJ whole genome shotgun (WGS) entry which is preliminary data.</text>
</comment>
<keyword evidence="2" id="KW-1185">Reference proteome</keyword>
<reference evidence="1 2" key="1">
    <citation type="submission" date="2016-12" db="EMBL/GenBank/DDBJ databases">
        <title>The new phylogeny of genus Mycobacterium.</title>
        <authorList>
            <person name="Tortoli E."/>
            <person name="Trovato A."/>
            <person name="Cirillo D.M."/>
        </authorList>
    </citation>
    <scope>NUCLEOTIDE SEQUENCE [LARGE SCALE GENOMIC DNA]</scope>
    <source>
        <strain evidence="1 2">DSM 45130</strain>
    </source>
</reference>
<dbReference type="Pfam" id="PF00561">
    <property type="entry name" value="Abhydrolase_1"/>
    <property type="match status" value="1"/>
</dbReference>
<dbReference type="STRING" id="444597.BST26_18435"/>
<protein>
    <submittedName>
        <fullName evidence="1">Alpha/beta hydrolase</fullName>
    </submittedName>
</protein>
<dbReference type="OrthoDB" id="5495375at2"/>
<dbReference type="GO" id="GO:0016020">
    <property type="term" value="C:membrane"/>
    <property type="evidence" value="ECO:0007669"/>
    <property type="project" value="TreeGrafter"/>
</dbReference>
<dbReference type="EMBL" id="MVHS01000059">
    <property type="protein sequence ID" value="ORA65712.1"/>
    <property type="molecule type" value="Genomic_DNA"/>
</dbReference>
<dbReference type="Gene3D" id="3.40.50.1820">
    <property type="entry name" value="alpha/beta hydrolase"/>
    <property type="match status" value="1"/>
</dbReference>
<dbReference type="InterPro" id="IPR000639">
    <property type="entry name" value="Epox_hydrolase-like"/>
</dbReference>
<dbReference type="Proteomes" id="UP000192801">
    <property type="component" value="Unassembled WGS sequence"/>
</dbReference>
<dbReference type="PRINTS" id="PR00412">
    <property type="entry name" value="EPOXHYDRLASE"/>
</dbReference>
<sequence>MKRKVAAAVVLLLVVLLSINAVLTARQQRPAEAFAGGRVLELAGPDLNIREYGPAGGDAVVLLHGYSASIEWWERVAPALAADGHRVIAIDLVGHGGSEAPSDAARYGADGQRDAVRQALDALGVRRAVLVGHSMGGAVATALAQDDPGRITKVVVADTPAADGMTAMPFLARAVCWPVLGPALDRFRGIKAVDEDALQTGFAADYPVPDFAYRSLSRLTHTGVCDSDVVEDLDAQQAVADRLAGLGKPVLVLWGERDVLTPTAANVARYEQAGLKPRVIAGSGHSPMVEKPDDFLAALREFLKN</sequence>
<keyword evidence="1" id="KW-0378">Hydrolase</keyword>
<proteinExistence type="predicted"/>
<organism evidence="1 2">
    <name type="scientific">Mycolicibacterium insubricum</name>
    <dbReference type="NCBI Taxonomy" id="444597"/>
    <lineage>
        <taxon>Bacteria</taxon>
        <taxon>Bacillati</taxon>
        <taxon>Actinomycetota</taxon>
        <taxon>Actinomycetes</taxon>
        <taxon>Mycobacteriales</taxon>
        <taxon>Mycobacteriaceae</taxon>
        <taxon>Mycolicibacterium</taxon>
    </lineage>
</organism>
<accession>A0A1X0D0K9</accession>
<dbReference type="PRINTS" id="PR00111">
    <property type="entry name" value="ABHYDROLASE"/>
</dbReference>
<dbReference type="PANTHER" id="PTHR43798:SF33">
    <property type="entry name" value="HYDROLASE, PUTATIVE (AFU_ORTHOLOGUE AFUA_2G14860)-RELATED"/>
    <property type="match status" value="1"/>
</dbReference>
<dbReference type="PANTHER" id="PTHR43798">
    <property type="entry name" value="MONOACYLGLYCEROL LIPASE"/>
    <property type="match status" value="1"/>
</dbReference>
<evidence type="ECO:0000313" key="1">
    <source>
        <dbReference type="EMBL" id="ORA65712.1"/>
    </source>
</evidence>
<name>A0A1X0D0K9_9MYCO</name>
<dbReference type="SUPFAM" id="SSF53474">
    <property type="entry name" value="alpha/beta-Hydrolases"/>
    <property type="match status" value="1"/>
</dbReference>
<dbReference type="InterPro" id="IPR000073">
    <property type="entry name" value="AB_hydrolase_1"/>
</dbReference>
<dbReference type="RefSeq" id="WP_083033038.1">
    <property type="nucleotide sequence ID" value="NZ_AP022618.1"/>
</dbReference>